<feature type="transmembrane region" description="Helical" evidence="1">
    <location>
        <begin position="89"/>
        <end position="109"/>
    </location>
</feature>
<keyword evidence="1" id="KW-1133">Transmembrane helix</keyword>
<keyword evidence="3" id="KW-1185">Reference proteome</keyword>
<dbReference type="OrthoDB" id="1425706at2"/>
<evidence type="ECO:0000313" key="2">
    <source>
        <dbReference type="EMBL" id="SHF73031.1"/>
    </source>
</evidence>
<organism evidence="2 3">
    <name type="scientific">Flavobacterium fontis</name>
    <dbReference type="NCBI Taxonomy" id="1124188"/>
    <lineage>
        <taxon>Bacteria</taxon>
        <taxon>Pseudomonadati</taxon>
        <taxon>Bacteroidota</taxon>
        <taxon>Flavobacteriia</taxon>
        <taxon>Flavobacteriales</taxon>
        <taxon>Flavobacteriaceae</taxon>
        <taxon>Flavobacterium</taxon>
    </lineage>
</organism>
<proteinExistence type="predicted"/>
<dbReference type="RefSeq" id="WP_143161802.1">
    <property type="nucleotide sequence ID" value="NZ_FQVQ01000017.1"/>
</dbReference>
<dbReference type="Proteomes" id="UP000184147">
    <property type="component" value="Unassembled WGS sequence"/>
</dbReference>
<keyword evidence="1" id="KW-0472">Membrane</keyword>
<gene>
    <name evidence="2" type="ORF">SAMN05444377_11727</name>
</gene>
<name>A0A1M5E1T4_9FLAO</name>
<sequence length="256" mass="29914">MKLKKQNKTNQTSEIRKDFYKKLLYIGLCILPILLFADNKGVFRLVPLPFFLFGMYQLIQIIGQSQLIIDDFFPPKTHYEMTTKPFDHFVYYFSSTLFIVGLIGLMFEIRKFDNTINGIKLFWTAGLVGVLIAIILTVILKTGFPSVYYESKRRYTVHFGLFVGLFLLSTAVAGFVNHHFADQSTFYKKYAIIRKSTSSGRSTEYFFFLIMDNKEERFSVGKTRYHNFEEGEQIELCMQKGKFGFDYVTEFKKANE</sequence>
<protein>
    <submittedName>
        <fullName evidence="2">Uncharacterized protein</fullName>
    </submittedName>
</protein>
<dbReference type="EMBL" id="FQVQ01000017">
    <property type="protein sequence ID" value="SHF73031.1"/>
    <property type="molecule type" value="Genomic_DNA"/>
</dbReference>
<keyword evidence="1" id="KW-0812">Transmembrane</keyword>
<reference evidence="2 3" key="1">
    <citation type="submission" date="2016-11" db="EMBL/GenBank/DDBJ databases">
        <authorList>
            <person name="Jaros S."/>
            <person name="Januszkiewicz K."/>
            <person name="Wedrychowicz H."/>
        </authorList>
    </citation>
    <scope>NUCLEOTIDE SEQUENCE [LARGE SCALE GENOMIC DNA]</scope>
    <source>
        <strain evidence="2 3">DSM 25660</strain>
    </source>
</reference>
<evidence type="ECO:0000256" key="1">
    <source>
        <dbReference type="SAM" id="Phobius"/>
    </source>
</evidence>
<dbReference type="AlphaFoldDB" id="A0A1M5E1T4"/>
<accession>A0A1M5E1T4</accession>
<dbReference type="STRING" id="1124188.SAMN05444377_11727"/>
<feature type="transmembrane region" description="Helical" evidence="1">
    <location>
        <begin position="121"/>
        <end position="139"/>
    </location>
</feature>
<feature type="transmembrane region" description="Helical" evidence="1">
    <location>
        <begin position="159"/>
        <end position="180"/>
    </location>
</feature>
<feature type="transmembrane region" description="Helical" evidence="1">
    <location>
        <begin position="20"/>
        <end position="37"/>
    </location>
</feature>
<evidence type="ECO:0000313" key="3">
    <source>
        <dbReference type="Proteomes" id="UP000184147"/>
    </source>
</evidence>